<evidence type="ECO:0000256" key="1">
    <source>
        <dbReference type="SAM" id="MobiDB-lite"/>
    </source>
</evidence>
<organism evidence="2 3">
    <name type="scientific">Rubellimicrobium mesophilum DSM 19309</name>
    <dbReference type="NCBI Taxonomy" id="442562"/>
    <lineage>
        <taxon>Bacteria</taxon>
        <taxon>Pseudomonadati</taxon>
        <taxon>Pseudomonadota</taxon>
        <taxon>Alphaproteobacteria</taxon>
        <taxon>Rhodobacterales</taxon>
        <taxon>Roseobacteraceae</taxon>
        <taxon>Rubellimicrobium</taxon>
    </lineage>
</organism>
<keyword evidence="3" id="KW-1185">Reference proteome</keyword>
<comment type="caution">
    <text evidence="2">The sequence shown here is derived from an EMBL/GenBank/DDBJ whole genome shotgun (WGS) entry which is preliminary data.</text>
</comment>
<sequence>MGEVTFNDPDAMFIELGRDDAMMPDHPKARVATRTRPLARPMETFR</sequence>
<feature type="compositionally biased region" description="Basic and acidic residues" evidence="1">
    <location>
        <begin position="17"/>
        <end position="28"/>
    </location>
</feature>
<proteinExistence type="predicted"/>
<evidence type="ECO:0000313" key="3">
    <source>
        <dbReference type="Proteomes" id="UP000019666"/>
    </source>
</evidence>
<evidence type="ECO:0000313" key="2">
    <source>
        <dbReference type="EMBL" id="EYD76215.1"/>
    </source>
</evidence>
<name>A0A017HPH1_9RHOB</name>
<dbReference type="Proteomes" id="UP000019666">
    <property type="component" value="Unassembled WGS sequence"/>
</dbReference>
<accession>A0A017HPH1</accession>
<dbReference type="AlphaFoldDB" id="A0A017HPH1"/>
<feature type="region of interest" description="Disordered" evidence="1">
    <location>
        <begin position="17"/>
        <end position="46"/>
    </location>
</feature>
<dbReference type="STRING" id="442562.Rumeso_02222"/>
<reference evidence="2 3" key="1">
    <citation type="submission" date="2013-02" db="EMBL/GenBank/DDBJ databases">
        <authorList>
            <person name="Fiebig A."/>
            <person name="Goeker M."/>
            <person name="Klenk H.-P.P."/>
        </authorList>
    </citation>
    <scope>NUCLEOTIDE SEQUENCE [LARGE SCALE GENOMIC DNA]</scope>
    <source>
        <strain evidence="2 3">DSM 19309</strain>
    </source>
</reference>
<dbReference type="EMBL" id="AOSK01000055">
    <property type="protein sequence ID" value="EYD76215.1"/>
    <property type="molecule type" value="Genomic_DNA"/>
</dbReference>
<protein>
    <submittedName>
        <fullName evidence="2">Uncharacterized protein</fullName>
    </submittedName>
</protein>
<dbReference type="HOGENOM" id="CLU_3188595_0_0_5"/>
<gene>
    <name evidence="2" type="ORF">Rumeso_02222</name>
</gene>